<organism evidence="7 8">
    <name type="scientific">Paramecium primaurelia</name>
    <dbReference type="NCBI Taxonomy" id="5886"/>
    <lineage>
        <taxon>Eukaryota</taxon>
        <taxon>Sar</taxon>
        <taxon>Alveolata</taxon>
        <taxon>Ciliophora</taxon>
        <taxon>Intramacronucleata</taxon>
        <taxon>Oligohymenophorea</taxon>
        <taxon>Peniculida</taxon>
        <taxon>Parameciidae</taxon>
        <taxon>Paramecium</taxon>
    </lineage>
</organism>
<keyword evidence="8" id="KW-1185">Reference proteome</keyword>
<dbReference type="GO" id="GO:0005524">
    <property type="term" value="F:ATP binding"/>
    <property type="evidence" value="ECO:0007669"/>
    <property type="project" value="InterPro"/>
</dbReference>
<dbReference type="GO" id="GO:0045505">
    <property type="term" value="F:dynein intermediate chain binding"/>
    <property type="evidence" value="ECO:0007669"/>
    <property type="project" value="InterPro"/>
</dbReference>
<dbReference type="GO" id="GO:0008569">
    <property type="term" value="F:minus-end-directed microtubule motor activity"/>
    <property type="evidence" value="ECO:0007669"/>
    <property type="project" value="InterPro"/>
</dbReference>
<dbReference type="InterPro" id="IPR035699">
    <property type="entry name" value="AAA_6"/>
</dbReference>
<evidence type="ECO:0000259" key="3">
    <source>
        <dbReference type="Pfam" id="PF08393"/>
    </source>
</evidence>
<evidence type="ECO:0000259" key="5">
    <source>
        <dbReference type="Pfam" id="PF12777"/>
    </source>
</evidence>
<dbReference type="InterPro" id="IPR041228">
    <property type="entry name" value="Dynein_C"/>
</dbReference>
<dbReference type="FunFam" id="1.10.8.1220:FF:000021">
    <property type="entry name" value="Dynein axonemal heavy chain 6"/>
    <property type="match status" value="1"/>
</dbReference>
<evidence type="ECO:0000259" key="2">
    <source>
        <dbReference type="Pfam" id="PF03028"/>
    </source>
</evidence>
<sequence length="3399" mass="402929">MRPSSRQRPISLTTRYQTPQRTPQRFSKEVYFQRKLKHFTFDLSSSLINECIPIKKQLKPTIHIQQLGNRIKKFAYLPLNLFEDSSFDRFTNEDLFLKIQKSGSINAFILNNQNEFIEGKIIDYNHQTQLFNYQSNDQFGEISRLYFVCDFENVKMYVQKFEKALNDREAMDSILRYNYYIDNMQTQDIPELSIDKIQRIQRLIGKVEQGHVIQINAHYKRIQNEMQLNQYLKHNKDVLNFKLAIKVQKNVIPEFGKIQLNFNEIMIVHRDFVDYQQTSFEIVKKKFQELSLFVLPELIKSFFYINELNNHICSLELLYWDKKAYSILQLKEKQDQLANRQFKVISKWSERIKSIMKDGLQELEQRGVILQENRLKRIIQVIRIKQLESLQKLIVDNIRNFRLNFLKKKQSVFQISVGYFGGFQYSFDVLEITNIYCNSLANQLLELSKIRDPECIMNISYLMYLQCISYNDQLIQDFVEELNLSVQRINNKLIDHLKKYMKYQYIFEWKLEDFVKDCSTHDDIFDLQLFKQQILNLSSLQIQLTKEIAPTDWVSIFIIDNTHLLFQINQLLEKNIHQMMEYISSLANNQIKDTTLQYQKLMLMIKKQNNDIIGLENHRNFLIHGVNDHIHQLEMNIKNTLKVYETLDELSYISSSEQMKERWNLISYVNMCKQQINESLEELMEKRIQQKYDFQQELLHFKYTIDDSERKINNFIKNFSVNQQNDQTFMKELLDLKQQAILMNQYEIVFNLQQSNFGKIDFIIQQLQPLENLLRLMKQWNNNTWMQMKINELNTKEIQEFTENSLIELQQILVFSNEKKMSSITQLAQCLLLEIKEFSPHLPLILALTEPGMRQRHWDQLNNLINQQVDYGSKPLQDLLNLFNEDICKQVIKISLIAKQELIIEQTYLQLCNDFHNLTAQIIKPRVQLQNLQFNKLINLDQLLQKLDDSLCSLSIILQSKYHDPWKQELAQLENQMIYTQTIVQQFDQMQQLFSYIHPVFLQNDLQKQLPIEVTRFKSVEKFWKMSTNEFSGQQIYKYKSNQIEEQIHKLQMIEKSLSNYIDKKREIFQRFHFLSNQQILLIQSKSTKPNDFIDQIFLFNKVEIDEDGIIQLQIQDKFGKVIEWLNIDTIKIYSKNVEDWLHDLIQVMRKTLKNQILKSTKSKQIKILMEKIEWTQHLDDQFKDYKNKRNYKYKHLSQISPDSFEYQIQLKYYLNENQEIIIQFLNYKFQYDYEFLQDSDLFIETPQTDRCYANLAFAISTQFGSFLYGNSGKIETIKQFSNCLGKYFIVMNAELSNYQILTHLCKGVSATGSFFALTKCSEMKLDLLSIFVQLVKVLYFAIRNSLHQIELEGSTIKVEPTFSFFLIGGTKNTINSEIRYYFRPIYFQKIDLSIFIDFLCQEYELHDSITQLKQFVYLYQSIKRCDISMFKIKQIIKQSITDGMYNAISINFQEPEFQDIIHSIWPKQEEIKPQLKDLLLNNCYILLFGESLTGKSLQISQLSNYQKIYLSSYPLNYFFGSFESDGIISQILNKIGNNILVIDSELDDKLIELFLPLILFQQIRFPNGKSLQLNNQIIFETPTISNLSPNVVTKLSNLYLSGNAIQIPKYAQNYCCLAGMYKNPISNKQQLHIYQQILKKIQGQSTPEFEAVFAATWAFGSALSEELRMLLNRHIKEIWQQDENKSVDPLSYDNLFEYILDGGELVQSEKGTYITKLLEFIPHIILYGNSGSGKSYYLQNPFTVNLNSKSSDLQSYLQSKLIKKRNGVYSIGKVYIDDIHLLNYNSIEFLRELTDNHGYQNVKLIDLQLIMSSQNIIENRFLKYFVTYYCESYTHQTIFQILQQNQIQNSEELISIYKNAQQFFIKNCRRLQITCWDIWRSIQNNKNDPTQFLMQSIFNRIDEDDLKITWVNQQKLFKFEDQQEDHNNLQMDGLIKFQANKNILKYLIQLMSNFPSNNKLILYGPLGVGKKTICKLACNITKLNYITDMNSEIMQNSVLILDNPNIKEISQLINQNINVILIMTTEYLEKCISKANFIYKFQFLYFGDWPEDAFQNNEIGNIIYKYMKEKKQYTISPQSFVKYSELQEKLYKEKDEQLKIRINQLSNGLQLLYSAQQQINLLNNKLNQIRPILEQAVKDTQDFVKVLQEEQQKSQAIRDQVLEDEQIAELEQNKASQLQETCKQRVSKVNVELEQTLQEVQKLKKDHLVEIKSLVQPTRAVKVILGGAVILLQDHFKYTGNQDDYFEIAKKYLLNDVKELLDLLKNYNKDQIKQYMVQQLESKIINDTDFTLERAKQCSLAVKYLYSWVRAIYDYHKVYMETQPIRDELEESYRSLKEKTFNLEQKKKEVQEINQKLEQCEFQVKEKQNVKIQLEQQIEECQTKIKRSLKMIEGFKEEQKRWTNIIYQLKGEQTRNEGDSIIATTLIIYGGPLVKEDRNQLYTYLYKVLKDAEVKYSEKSSLNNYFNEESDNFIQENANILKFQYKPLILIDPQNLGRQYLTEKYHYKVLSDLKKIQNHIQLKQPFYIDITDNIELLHNDSKMIHFTHEQNAKFQDQIYINYQIINYTITQEALVEKLLKCLIEVENPTLELKKQHNLDLCIQDKKQLNEIENQILITLQNQKSIEDILNNEIMINQLHNSKQLYEETTKRIDMAKRLNEDIDLSRDQYRILAQQISLIFINISNLQRMNPIYQYSLDWFLKQLIQQSSKVQRQNDIALNIQLIKAQFYKGIINEVSQLLNEEDRLIFCFSISLDILITKGLITKEELDAFLGCQNPQLPPQFKIGCNPCIFIDDSEWPSIKVKLYYLNKLQAFQNILETVEDYPNQFKSVYLHQTFSIEQQKLTSFQKLLLTLAFRPDKVIPMMINIIEQQLQLKYQIIKTNINEIQFDSKTPLFIFNDSKSYSKLSVTLGEGQNSKAERILRDSLENGYTLEFLNCQFGTQFLSLVEQILEENQAHPNFKLILQAKNCKSFPISWLNRTIKVGYSQTNNIISLLTDQIESEDKLDHPQFFSLNLFQAIYNLRNAYGYCKHQFHESDLKLALSDQLHFSKELIYQSQLTENEFDLFNTLYNKTVCQQSLREGFIYMGGELKMIKSDKQGYLQYLRELGQVNDFNCIGLNSNIQILIQNDLMKRVQQNIQLMQGSVKNNQNILEQLEKLERYTPLKLSEVKSESIYDLYYQIEKDQFNQLIIKIIDDVKAISEYINGESLTTRLEQIIQKLQLDQVPEEWFELGEVNIKQFSLWLNKIFEKGQFFSKWNSQKYYNLSYFKNPKHFLNLIKLDYALKVNCSLDEIVFKQIFLKEHHLEIQKKPDNGVYIQGLKVQGAKYNEVTQKMKALGHLEFQSDLPVLHLIPIQKLDLQIGTVFHCPILRNEELVEYLYFETQDPLILLSVQIKLL</sequence>
<evidence type="ECO:0000313" key="8">
    <source>
        <dbReference type="Proteomes" id="UP000688137"/>
    </source>
</evidence>
<name>A0A8S1Q5F9_PARPR</name>
<dbReference type="GO" id="GO:0097729">
    <property type="term" value="C:9+2 motile cilium"/>
    <property type="evidence" value="ECO:0007669"/>
    <property type="project" value="TreeGrafter"/>
</dbReference>
<dbReference type="InterPro" id="IPR013602">
    <property type="entry name" value="Dynein_heavy_linker"/>
</dbReference>
<proteinExistence type="predicted"/>
<keyword evidence="1" id="KW-0175">Coiled coil</keyword>
<feature type="domain" description="Dynein heavy chain region D6 P-loop" evidence="2">
    <location>
        <begin position="2906"/>
        <end position="2985"/>
    </location>
</feature>
<dbReference type="Pfam" id="PF12774">
    <property type="entry name" value="AAA_6"/>
    <property type="match status" value="1"/>
</dbReference>
<dbReference type="InterPro" id="IPR026983">
    <property type="entry name" value="DHC"/>
</dbReference>
<feature type="domain" description="Dynein heavy chain linker" evidence="3">
    <location>
        <begin position="763"/>
        <end position="1158"/>
    </location>
</feature>
<feature type="domain" description="Dynein heavy chain hydrolytic ATP-binding dynein motor region" evidence="4">
    <location>
        <begin position="1232"/>
        <end position="1405"/>
    </location>
</feature>
<feature type="coiled-coil region" evidence="1">
    <location>
        <begin position="2327"/>
        <end position="2399"/>
    </location>
</feature>
<dbReference type="Pfam" id="PF03028">
    <property type="entry name" value="Dynein_heavy"/>
    <property type="match status" value="1"/>
</dbReference>
<dbReference type="Pfam" id="PF18199">
    <property type="entry name" value="Dynein_C"/>
    <property type="match status" value="1"/>
</dbReference>
<dbReference type="PANTHER" id="PTHR10676:SF396">
    <property type="entry name" value="DYNEIN AXONEMAL HEAVY CHAIN 1"/>
    <property type="match status" value="1"/>
</dbReference>
<evidence type="ECO:0000259" key="4">
    <source>
        <dbReference type="Pfam" id="PF12774"/>
    </source>
</evidence>
<evidence type="ECO:0000259" key="6">
    <source>
        <dbReference type="Pfam" id="PF18199"/>
    </source>
</evidence>
<feature type="domain" description="Dynein heavy chain C-terminal" evidence="6">
    <location>
        <begin position="3147"/>
        <end position="3376"/>
    </location>
</feature>
<feature type="coiled-coil region" evidence="1">
    <location>
        <begin position="2184"/>
        <end position="2211"/>
    </location>
</feature>
<reference evidence="7" key="1">
    <citation type="submission" date="2021-01" db="EMBL/GenBank/DDBJ databases">
        <authorList>
            <consortium name="Genoscope - CEA"/>
            <person name="William W."/>
        </authorList>
    </citation>
    <scope>NUCLEOTIDE SEQUENCE</scope>
</reference>
<accession>A0A8S1Q5F9</accession>
<dbReference type="EMBL" id="CAJJDM010000147">
    <property type="protein sequence ID" value="CAD8110265.1"/>
    <property type="molecule type" value="Genomic_DNA"/>
</dbReference>
<gene>
    <name evidence="7" type="ORF">PPRIM_AZ9-3.1.T1430099</name>
</gene>
<dbReference type="InterPro" id="IPR004273">
    <property type="entry name" value="Dynein_heavy_D6_P-loop"/>
</dbReference>
<dbReference type="Pfam" id="PF08393">
    <property type="entry name" value="DHC_N2"/>
    <property type="match status" value="1"/>
</dbReference>
<evidence type="ECO:0000256" key="1">
    <source>
        <dbReference type="SAM" id="Coils"/>
    </source>
</evidence>
<dbReference type="GO" id="GO:0051959">
    <property type="term" value="F:dynein light intermediate chain binding"/>
    <property type="evidence" value="ECO:0007669"/>
    <property type="project" value="InterPro"/>
</dbReference>
<dbReference type="FunFam" id="1.20.920.20:FF:000013">
    <property type="entry name" value="Dynein Heavy Chain"/>
    <property type="match status" value="1"/>
</dbReference>
<evidence type="ECO:0000313" key="7">
    <source>
        <dbReference type="EMBL" id="CAD8110265.1"/>
    </source>
</evidence>
<dbReference type="OMA" id="TICKLAC"/>
<dbReference type="GO" id="GO:0030286">
    <property type="term" value="C:dynein complex"/>
    <property type="evidence" value="ECO:0007669"/>
    <property type="project" value="InterPro"/>
</dbReference>
<dbReference type="GO" id="GO:0060294">
    <property type="term" value="P:cilium movement involved in cell motility"/>
    <property type="evidence" value="ECO:0007669"/>
    <property type="project" value="TreeGrafter"/>
</dbReference>
<feature type="domain" description="Dynein heavy chain coiled coil stalk" evidence="5">
    <location>
        <begin position="2105"/>
        <end position="2444"/>
    </location>
</feature>
<dbReference type="Proteomes" id="UP000688137">
    <property type="component" value="Unassembled WGS sequence"/>
</dbReference>
<dbReference type="InterPro" id="IPR024743">
    <property type="entry name" value="Dynein_HC_stalk"/>
</dbReference>
<evidence type="ECO:0008006" key="9">
    <source>
        <dbReference type="Google" id="ProtNLM"/>
    </source>
</evidence>
<dbReference type="FunFam" id="3.20.180.20:FF:000023">
    <property type="entry name" value="Dynein gamma chain, flagellar outer arm"/>
    <property type="match status" value="1"/>
</dbReference>
<dbReference type="Pfam" id="PF12777">
    <property type="entry name" value="MT"/>
    <property type="match status" value="1"/>
</dbReference>
<protein>
    <recommendedName>
        <fullName evidence="9">Dynein heavy chain</fullName>
    </recommendedName>
</protein>
<dbReference type="PANTHER" id="PTHR10676">
    <property type="entry name" value="DYNEIN HEAVY CHAIN FAMILY PROTEIN"/>
    <property type="match status" value="1"/>
</dbReference>
<comment type="caution">
    <text evidence="7">The sequence shown here is derived from an EMBL/GenBank/DDBJ whole genome shotgun (WGS) entry which is preliminary data.</text>
</comment>